<feature type="domain" description="DNA methylase N-4/N-6" evidence="6">
    <location>
        <begin position="312"/>
        <end position="380"/>
    </location>
</feature>
<feature type="region of interest" description="Disordered" evidence="5">
    <location>
        <begin position="250"/>
        <end position="278"/>
    </location>
</feature>
<feature type="compositionally biased region" description="Polar residues" evidence="5">
    <location>
        <begin position="252"/>
        <end position="264"/>
    </location>
</feature>
<organism evidence="7 8">
    <name type="scientific">Rhodobacter phage RcCronus</name>
    <dbReference type="NCBI Taxonomy" id="1662333"/>
    <lineage>
        <taxon>Viruses</taxon>
        <taxon>Duplodnaviria</taxon>
        <taxon>Heunggongvirae</taxon>
        <taxon>Uroviricota</taxon>
        <taxon>Caudoviricetes</taxon>
        <taxon>Cronusvirus</taxon>
        <taxon>Cronusvirus cronus</taxon>
    </lineage>
</organism>
<evidence type="ECO:0000256" key="1">
    <source>
        <dbReference type="ARBA" id="ARBA00006594"/>
    </source>
</evidence>
<evidence type="ECO:0000256" key="5">
    <source>
        <dbReference type="SAM" id="MobiDB-lite"/>
    </source>
</evidence>
<evidence type="ECO:0000256" key="3">
    <source>
        <dbReference type="ARBA" id="ARBA00022679"/>
    </source>
</evidence>
<gene>
    <name evidence="7" type="ORF">RCCRONUS_35</name>
</gene>
<keyword evidence="3" id="KW-0808">Transferase</keyword>
<dbReference type="InterPro" id="IPR002941">
    <property type="entry name" value="DNA_methylase_N4/N6"/>
</dbReference>
<evidence type="ECO:0000313" key="8">
    <source>
        <dbReference type="Proteomes" id="UP000229633"/>
    </source>
</evidence>
<sequence length="410" mass="43140">MGLHSAFPAPAGATLHPGDCLAVMAGLPADHYDAVVTDPPYHLLSIVRRFGKSNAAPAQEGTDGNFARSSRGFMGKEWDGGDIAFRPETWAEVLRVLKPGAHLAAFNHSRTWHRMTAAIEDAGFEIRDSVLDLYATGPAWADFLDSLTGDQIKGLARALAYADRAALAWIYGTGFPKSHNVAKALEKAGAPLDQIAAGQGWGTALKPAFEPIVLARKPLAETSVARQFTATGTGALNIDAARLPSEGRRVVTGSSARDTSQSIKAFNGSDAHETDSGRWPANITTDGSADVLAALPLVAGGGPSVARTFYSAKASAEDRRGSTHPTVKPQSLMRWLVRLLAPRGGLILDPFGGSGSTAWAAVSEGVNCHLIEREPEYQADIRRGIESLAMSPAAATAPDALPGQASLFDL</sequence>
<reference evidence="7 8" key="1">
    <citation type="journal article" date="2016" name="Genome Announc.">
        <title>Complete Genome Sequences of Five Bacteriophages That Infect Rhodobacter capsulatus.</title>
        <authorList>
            <person name="Bollivar D.W."/>
            <person name="Bernardoni B."/>
            <person name="Bockman M.R."/>
            <person name="Miller B.M."/>
            <person name="Russell D.A."/>
            <person name="Delesalle V.A."/>
            <person name="Krukonis G.P."/>
            <person name="Hatfull G.F."/>
            <person name="Cross M.R."/>
            <person name="Szewczyk M.M."/>
            <person name="Eppurath A."/>
        </authorList>
    </citation>
    <scope>NUCLEOTIDE SEQUENCE [LARGE SCALE GENOMIC DNA]</scope>
</reference>
<dbReference type="Proteomes" id="UP000229633">
    <property type="component" value="Segment"/>
</dbReference>
<protein>
    <submittedName>
        <fullName evidence="7">DNA methylase</fullName>
    </submittedName>
</protein>
<dbReference type="GO" id="GO:0003677">
    <property type="term" value="F:DNA binding"/>
    <property type="evidence" value="ECO:0007669"/>
    <property type="project" value="InterPro"/>
</dbReference>
<comment type="similarity">
    <text evidence="1">Belongs to the N(4)/N(6)-methyltransferase family.</text>
</comment>
<dbReference type="InterPro" id="IPR002295">
    <property type="entry name" value="N4/N6-MTase_EcoPI_Mod-like"/>
</dbReference>
<keyword evidence="4" id="KW-0949">S-adenosyl-L-methionine</keyword>
<evidence type="ECO:0000313" key="7">
    <source>
        <dbReference type="EMBL" id="AKU43324.1"/>
    </source>
</evidence>
<name>A0A0K1LLI2_9CAUD</name>
<dbReference type="Pfam" id="PF01555">
    <property type="entry name" value="N6_N4_Mtase"/>
    <property type="match status" value="1"/>
</dbReference>
<evidence type="ECO:0000256" key="2">
    <source>
        <dbReference type="ARBA" id="ARBA00022603"/>
    </source>
</evidence>
<dbReference type="InterPro" id="IPR002052">
    <property type="entry name" value="DNA_methylase_N6_adenine_CS"/>
</dbReference>
<evidence type="ECO:0000256" key="4">
    <source>
        <dbReference type="ARBA" id="ARBA00022691"/>
    </source>
</evidence>
<proteinExistence type="inferred from homology"/>
<keyword evidence="8" id="KW-1185">Reference proteome</keyword>
<dbReference type="EMBL" id="KR935217">
    <property type="protein sequence ID" value="AKU43324.1"/>
    <property type="molecule type" value="Genomic_DNA"/>
</dbReference>
<dbReference type="PRINTS" id="PR00506">
    <property type="entry name" value="D21N6MTFRASE"/>
</dbReference>
<dbReference type="SUPFAM" id="SSF53335">
    <property type="entry name" value="S-adenosyl-L-methionine-dependent methyltransferases"/>
    <property type="match status" value="1"/>
</dbReference>
<dbReference type="PROSITE" id="PS00092">
    <property type="entry name" value="N6_MTASE"/>
    <property type="match status" value="1"/>
</dbReference>
<dbReference type="GO" id="GO:0008170">
    <property type="term" value="F:N-methyltransferase activity"/>
    <property type="evidence" value="ECO:0007669"/>
    <property type="project" value="InterPro"/>
</dbReference>
<evidence type="ECO:0000259" key="6">
    <source>
        <dbReference type="Pfam" id="PF01555"/>
    </source>
</evidence>
<dbReference type="Gene3D" id="3.40.50.150">
    <property type="entry name" value="Vaccinia Virus protein VP39"/>
    <property type="match status" value="1"/>
</dbReference>
<dbReference type="InterPro" id="IPR029063">
    <property type="entry name" value="SAM-dependent_MTases_sf"/>
</dbReference>
<keyword evidence="2 7" id="KW-0489">Methyltransferase</keyword>
<accession>A0A0K1LLI2</accession>
<dbReference type="GO" id="GO:0032259">
    <property type="term" value="P:methylation"/>
    <property type="evidence" value="ECO:0007669"/>
    <property type="project" value="UniProtKB-KW"/>
</dbReference>